<gene>
    <name evidence="1" type="ORF">SAMN04487909_1732</name>
</gene>
<dbReference type="RefSeq" id="WP_255322319.1">
    <property type="nucleotide sequence ID" value="NZ_BJOA01000323.1"/>
</dbReference>
<dbReference type="AlphaFoldDB" id="A0A1G9CXQ3"/>
<dbReference type="EMBL" id="FNED01000073">
    <property type="protein sequence ID" value="SDK56466.1"/>
    <property type="molecule type" value="Genomic_DNA"/>
</dbReference>
<protein>
    <recommendedName>
        <fullName evidence="3">Integrase</fullName>
    </recommendedName>
</protein>
<reference evidence="1 2" key="1">
    <citation type="submission" date="2016-10" db="EMBL/GenBank/DDBJ databases">
        <authorList>
            <person name="de Groot N.N."/>
        </authorList>
    </citation>
    <scope>NUCLEOTIDE SEQUENCE [LARGE SCALE GENOMIC DNA]</scope>
    <source>
        <strain evidence="1 2">DSM 2895</strain>
    </source>
</reference>
<proteinExistence type="predicted"/>
<accession>A0A1G9CXQ3</accession>
<name>A0A1G9CXQ3_ANEMI</name>
<sequence>MKGHANISITLNTYSHVLPTTQENLARNFNTAVQNIKKIALVC</sequence>
<evidence type="ECO:0008006" key="3">
    <source>
        <dbReference type="Google" id="ProtNLM"/>
    </source>
</evidence>
<evidence type="ECO:0000313" key="2">
    <source>
        <dbReference type="Proteomes" id="UP000182836"/>
    </source>
</evidence>
<dbReference type="Proteomes" id="UP000182836">
    <property type="component" value="Unassembled WGS sequence"/>
</dbReference>
<dbReference type="GeneID" id="87589727"/>
<organism evidence="1 2">
    <name type="scientific">Aneurinibacillus migulanus</name>
    <name type="common">Bacillus migulanus</name>
    <dbReference type="NCBI Taxonomy" id="47500"/>
    <lineage>
        <taxon>Bacteria</taxon>
        <taxon>Bacillati</taxon>
        <taxon>Bacillota</taxon>
        <taxon>Bacilli</taxon>
        <taxon>Bacillales</taxon>
        <taxon>Paenibacillaceae</taxon>
        <taxon>Aneurinibacillus group</taxon>
        <taxon>Aneurinibacillus</taxon>
    </lineage>
</organism>
<evidence type="ECO:0000313" key="1">
    <source>
        <dbReference type="EMBL" id="SDK56466.1"/>
    </source>
</evidence>